<evidence type="ECO:0000256" key="2">
    <source>
        <dbReference type="ARBA" id="ARBA00022679"/>
    </source>
</evidence>
<feature type="binding site" evidence="4">
    <location>
        <position position="127"/>
    </location>
    <ligand>
        <name>Zn(2+)</name>
        <dbReference type="ChEBI" id="CHEBI:29105"/>
    </ligand>
</feature>
<keyword evidence="3" id="KW-0520">NAD</keyword>
<protein>
    <recommendedName>
        <fullName evidence="1">protein acetyllysine N-acetyltransferase</fullName>
        <ecNumber evidence="1">2.3.1.286</ecNumber>
    </recommendedName>
</protein>
<evidence type="ECO:0000256" key="1">
    <source>
        <dbReference type="ARBA" id="ARBA00012928"/>
    </source>
</evidence>
<dbReference type="NCBIfam" id="NF003738">
    <property type="entry name" value="PRK05333.1"/>
    <property type="match status" value="1"/>
</dbReference>
<dbReference type="EMBL" id="SHNN01000001">
    <property type="protein sequence ID" value="MCX2979593.1"/>
    <property type="molecule type" value="Genomic_DNA"/>
</dbReference>
<dbReference type="EC" id="2.3.1.286" evidence="1"/>
<gene>
    <name evidence="6" type="ORF">EYC98_01815</name>
</gene>
<dbReference type="PANTHER" id="PTHR11085">
    <property type="entry name" value="NAD-DEPENDENT PROTEIN DEACYLASE SIRTUIN-5, MITOCHONDRIAL-RELATED"/>
    <property type="match status" value="1"/>
</dbReference>
<feature type="binding site" evidence="4">
    <location>
        <position position="178"/>
    </location>
    <ligand>
        <name>Zn(2+)</name>
        <dbReference type="ChEBI" id="CHEBI:29105"/>
    </ligand>
</feature>
<keyword evidence="2" id="KW-0808">Transferase</keyword>
<keyword evidence="4" id="KW-0479">Metal-binding</keyword>
<evidence type="ECO:0000313" key="7">
    <source>
        <dbReference type="Proteomes" id="UP001143362"/>
    </source>
</evidence>
<evidence type="ECO:0000256" key="4">
    <source>
        <dbReference type="PROSITE-ProRule" id="PRU00236"/>
    </source>
</evidence>
<feature type="domain" description="Deacetylase sirtuin-type" evidence="5">
    <location>
        <begin position="1"/>
        <end position="273"/>
    </location>
</feature>
<reference evidence="6" key="1">
    <citation type="submission" date="2019-02" db="EMBL/GenBank/DDBJ databases">
        <authorList>
            <person name="Li S.-H."/>
        </authorList>
    </citation>
    <scope>NUCLEOTIDE SEQUENCE</scope>
    <source>
        <strain evidence="6">IMCC14734</strain>
    </source>
</reference>
<proteinExistence type="predicted"/>
<dbReference type="Pfam" id="PF02146">
    <property type="entry name" value="SIR2"/>
    <property type="match status" value="1"/>
</dbReference>
<evidence type="ECO:0000313" key="6">
    <source>
        <dbReference type="EMBL" id="MCX2979593.1"/>
    </source>
</evidence>
<accession>A0ABT3TBE1</accession>
<dbReference type="InterPro" id="IPR029035">
    <property type="entry name" value="DHS-like_NAD/FAD-binding_dom"/>
</dbReference>
<dbReference type="SUPFAM" id="SSF52467">
    <property type="entry name" value="DHS-like NAD/FAD-binding domain"/>
    <property type="match status" value="1"/>
</dbReference>
<feature type="binding site" evidence="4">
    <location>
        <position position="175"/>
    </location>
    <ligand>
        <name>Zn(2+)</name>
        <dbReference type="ChEBI" id="CHEBI:29105"/>
    </ligand>
</feature>
<dbReference type="Gene3D" id="3.40.50.1220">
    <property type="entry name" value="TPP-binding domain"/>
    <property type="match status" value="1"/>
</dbReference>
<dbReference type="InterPro" id="IPR050134">
    <property type="entry name" value="NAD-dep_sirtuin_deacylases"/>
</dbReference>
<feature type="active site" description="Proton acceptor" evidence="4">
    <location>
        <position position="116"/>
    </location>
</feature>
<keyword evidence="7" id="KW-1185">Reference proteome</keyword>
<comment type="caution">
    <text evidence="6">The sequence shown here is derived from an EMBL/GenBank/DDBJ whole genome shotgun (WGS) entry which is preliminary data.</text>
</comment>
<dbReference type="InterPro" id="IPR003000">
    <property type="entry name" value="Sirtuin"/>
</dbReference>
<name>A0ABT3TBE1_9GAMM</name>
<evidence type="ECO:0000256" key="3">
    <source>
        <dbReference type="ARBA" id="ARBA00023027"/>
    </source>
</evidence>
<keyword evidence="4" id="KW-0862">Zinc</keyword>
<feature type="binding site" evidence="4">
    <location>
        <position position="124"/>
    </location>
    <ligand>
        <name>Zn(2+)</name>
        <dbReference type="ChEBI" id="CHEBI:29105"/>
    </ligand>
</feature>
<dbReference type="PROSITE" id="PS50305">
    <property type="entry name" value="SIRTUIN"/>
    <property type="match status" value="1"/>
</dbReference>
<dbReference type="InterPro" id="IPR026591">
    <property type="entry name" value="Sirtuin_cat_small_dom_sf"/>
</dbReference>
<dbReference type="Gene3D" id="3.30.1600.10">
    <property type="entry name" value="SIR2/SIRT2 'Small Domain"/>
    <property type="match status" value="1"/>
</dbReference>
<dbReference type="PANTHER" id="PTHR11085:SF10">
    <property type="entry name" value="NAD-DEPENDENT PROTEIN DEACYLASE SIRTUIN-5, MITOCHONDRIAL-RELATED"/>
    <property type="match status" value="1"/>
</dbReference>
<dbReference type="Proteomes" id="UP001143362">
    <property type="component" value="Unassembled WGS sequence"/>
</dbReference>
<sequence>MVAELTHFIRQNRRLVVITGAGMSVRSGIPTYRDDQGNWLRSDPIKHQEFIDSAQVRQRYWSRSLAGWPAVRNSQPGAGHRSLVQLEQAGFIDLLVTQNVDRLHQRAGHREVVDLHGRLDNVRCLSCEAQVHREALQAQLERFNPNVSRQPGALLPDGDADVAAHVVDQFKVPACEACGGVLMPDVVFFGGTVPKQRVAQINDAITAADGVLAVGSSLTVFSSFRFCRLAAQLGKPLALLNRGETRADAIAQLKIAGDCDGVLAQVAEALMSPA</sequence>
<dbReference type="InterPro" id="IPR026590">
    <property type="entry name" value="Ssirtuin_cat_dom"/>
</dbReference>
<evidence type="ECO:0000259" key="5">
    <source>
        <dbReference type="PROSITE" id="PS50305"/>
    </source>
</evidence>
<organism evidence="6 7">
    <name type="scientific">Candidatus Litorirhabdus singularis</name>
    <dbReference type="NCBI Taxonomy" id="2518993"/>
    <lineage>
        <taxon>Bacteria</taxon>
        <taxon>Pseudomonadati</taxon>
        <taxon>Pseudomonadota</taxon>
        <taxon>Gammaproteobacteria</taxon>
        <taxon>Cellvibrionales</taxon>
        <taxon>Halieaceae</taxon>
        <taxon>Candidatus Litorirhabdus</taxon>
    </lineage>
</organism>